<sequence length="205" mass="22399">MAKGFGEAKKSQKNSGKPSSLAKASDCEQIQEQWAEHFENLTDPRGKQGVLHPFMSIVMIAILATIGGAKGWEDIEIYGVSHENWLSSFLKLPFGIPTADTYRRLFEKISPAALEQSFNSWLSSVVEDLGAQVIPLDGKTVRGSYDRNGEQSALHLVSAWASESRLFLGQVKVEDKSNEITAIPTLLELLDISGCIITIDAMGTS</sequence>
<name>A0A563W0N2_9CYAN</name>
<gene>
    <name evidence="3" type="ORF">H1P_5770001</name>
</gene>
<evidence type="ECO:0000259" key="2">
    <source>
        <dbReference type="Pfam" id="PF13808"/>
    </source>
</evidence>
<dbReference type="PANTHER" id="PTHR30298">
    <property type="entry name" value="H REPEAT-ASSOCIATED PREDICTED TRANSPOSASE"/>
    <property type="match status" value="1"/>
</dbReference>
<dbReference type="Proteomes" id="UP000320055">
    <property type="component" value="Unassembled WGS sequence"/>
</dbReference>
<protein>
    <submittedName>
        <fullName evidence="3">Transposase</fullName>
    </submittedName>
</protein>
<dbReference type="Pfam" id="PF13808">
    <property type="entry name" value="DDE_Tnp_1_assoc"/>
    <property type="match status" value="1"/>
</dbReference>
<dbReference type="AlphaFoldDB" id="A0A563W0N2"/>
<dbReference type="InterPro" id="IPR047647">
    <property type="entry name" value="ISAs1_transpos"/>
</dbReference>
<evidence type="ECO:0000313" key="3">
    <source>
        <dbReference type="EMBL" id="VEP17249.1"/>
    </source>
</evidence>
<accession>A0A563W0N2</accession>
<dbReference type="InterPro" id="IPR051698">
    <property type="entry name" value="Transposase_11-like"/>
</dbReference>
<feature type="region of interest" description="Disordered" evidence="1">
    <location>
        <begin position="1"/>
        <end position="23"/>
    </location>
</feature>
<dbReference type="NCBIfam" id="NF033564">
    <property type="entry name" value="transpos_ISAs1"/>
    <property type="match status" value="1"/>
</dbReference>
<feature type="domain" description="H repeat-associated protein N-terminal" evidence="2">
    <location>
        <begin position="36"/>
        <end position="122"/>
    </location>
</feature>
<dbReference type="EMBL" id="CAACVJ010000531">
    <property type="protein sequence ID" value="VEP17249.1"/>
    <property type="molecule type" value="Genomic_DNA"/>
</dbReference>
<evidence type="ECO:0000313" key="4">
    <source>
        <dbReference type="Proteomes" id="UP000320055"/>
    </source>
</evidence>
<keyword evidence="4" id="KW-1185">Reference proteome</keyword>
<proteinExistence type="predicted"/>
<reference evidence="3 4" key="1">
    <citation type="submission" date="2019-01" db="EMBL/GenBank/DDBJ databases">
        <authorList>
            <person name="Brito A."/>
        </authorList>
    </citation>
    <scope>NUCLEOTIDE SEQUENCE [LARGE SCALE GENOMIC DNA]</scope>
    <source>
        <strain evidence="3">1</strain>
    </source>
</reference>
<dbReference type="PANTHER" id="PTHR30298:SF0">
    <property type="entry name" value="PROTEIN YBFL-RELATED"/>
    <property type="match status" value="1"/>
</dbReference>
<evidence type="ECO:0000256" key="1">
    <source>
        <dbReference type="SAM" id="MobiDB-lite"/>
    </source>
</evidence>
<dbReference type="InterPro" id="IPR032806">
    <property type="entry name" value="YbfD_N"/>
</dbReference>
<feature type="compositionally biased region" description="Basic and acidic residues" evidence="1">
    <location>
        <begin position="1"/>
        <end position="10"/>
    </location>
</feature>
<organism evidence="3 4">
    <name type="scientific">Hyella patelloides LEGE 07179</name>
    <dbReference type="NCBI Taxonomy" id="945734"/>
    <lineage>
        <taxon>Bacteria</taxon>
        <taxon>Bacillati</taxon>
        <taxon>Cyanobacteriota</taxon>
        <taxon>Cyanophyceae</taxon>
        <taxon>Pleurocapsales</taxon>
        <taxon>Hyellaceae</taxon>
        <taxon>Hyella</taxon>
    </lineage>
</organism>